<dbReference type="InterPro" id="IPR000182">
    <property type="entry name" value="GNAT_dom"/>
</dbReference>
<dbReference type="PRINTS" id="PR01754">
    <property type="entry name" value="SACTRNSFRASE"/>
</dbReference>
<dbReference type="Proteomes" id="UP000036932">
    <property type="component" value="Unassembled WGS sequence"/>
</dbReference>
<dbReference type="InterPro" id="IPR051556">
    <property type="entry name" value="N-term/lysine_N-AcTrnsfr"/>
</dbReference>
<dbReference type="PATRIC" id="fig|1705565.3.peg.4992"/>
<name>A0A0M1P704_9BACL</name>
<dbReference type="Gene3D" id="3.40.630.30">
    <property type="match status" value="1"/>
</dbReference>
<evidence type="ECO:0000259" key="3">
    <source>
        <dbReference type="PROSITE" id="PS51186"/>
    </source>
</evidence>
<keyword evidence="1" id="KW-0808">Transferase</keyword>
<organism evidence="4 5">
    <name type="scientific">Paenibacillus solani</name>
    <dbReference type="NCBI Taxonomy" id="1705565"/>
    <lineage>
        <taxon>Bacteria</taxon>
        <taxon>Bacillati</taxon>
        <taxon>Bacillota</taxon>
        <taxon>Bacilli</taxon>
        <taxon>Bacillales</taxon>
        <taxon>Paenibacillaceae</taxon>
        <taxon>Paenibacillus</taxon>
    </lineage>
</organism>
<dbReference type="Pfam" id="PF00583">
    <property type="entry name" value="Acetyltransf_1"/>
    <property type="match status" value="1"/>
</dbReference>
<evidence type="ECO:0000313" key="4">
    <source>
        <dbReference type="EMBL" id="KOR90261.1"/>
    </source>
</evidence>
<dbReference type="PANTHER" id="PTHR42919">
    <property type="entry name" value="N-ALPHA-ACETYLTRANSFERASE"/>
    <property type="match status" value="1"/>
</dbReference>
<comment type="caution">
    <text evidence="4">The sequence shown here is derived from an EMBL/GenBank/DDBJ whole genome shotgun (WGS) entry which is preliminary data.</text>
</comment>
<dbReference type="OrthoDB" id="9800193at2"/>
<dbReference type="PROSITE" id="PS51186">
    <property type="entry name" value="GNAT"/>
    <property type="match status" value="1"/>
</dbReference>
<accession>A0A0M1P704</accession>
<dbReference type="AlphaFoldDB" id="A0A0M1P704"/>
<dbReference type="RefSeq" id="WP_054403204.1">
    <property type="nucleotide sequence ID" value="NZ_LIUT01000001.1"/>
</dbReference>
<keyword evidence="5" id="KW-1185">Reference proteome</keyword>
<evidence type="ECO:0000313" key="5">
    <source>
        <dbReference type="Proteomes" id="UP000036932"/>
    </source>
</evidence>
<dbReference type="EMBL" id="LIUT01000001">
    <property type="protein sequence ID" value="KOR90261.1"/>
    <property type="molecule type" value="Genomic_DNA"/>
</dbReference>
<dbReference type="SUPFAM" id="SSF55729">
    <property type="entry name" value="Acyl-CoA N-acyltransferases (Nat)"/>
    <property type="match status" value="1"/>
</dbReference>
<keyword evidence="2" id="KW-0012">Acyltransferase</keyword>
<reference evidence="5" key="1">
    <citation type="submission" date="2015-08" db="EMBL/GenBank/DDBJ databases">
        <title>Genome sequencing project for genomic taxonomy and phylogenomics of Bacillus-like bacteria.</title>
        <authorList>
            <person name="Liu B."/>
            <person name="Wang J."/>
            <person name="Zhu Y."/>
            <person name="Liu G."/>
            <person name="Chen Q."/>
            <person name="Chen Z."/>
            <person name="Lan J."/>
            <person name="Che J."/>
            <person name="Ge C."/>
            <person name="Shi H."/>
            <person name="Pan Z."/>
            <person name="Liu X."/>
        </authorList>
    </citation>
    <scope>NUCLEOTIDE SEQUENCE [LARGE SCALE GENOMIC DNA]</scope>
    <source>
        <strain evidence="5">FJAT-22460</strain>
    </source>
</reference>
<protein>
    <recommendedName>
        <fullName evidence="3">N-acetyltransferase domain-containing protein</fullName>
    </recommendedName>
</protein>
<sequence>MIRKMTQANITDYNKSCDGFTIIGRIVPRYEDGIWSYTEEIFKEHYNKQYELDDIDDSYIEDEDKAVYFYYEEDRCIGQIRLNTNWNGFGLIEEIYVAKGSRNKGIGTALLNQAEEWAKQNQLIGLMLETQDVNLLACRFYAKHSFVIGAVDTMLYSKFPSAHEKAVFWYHKF</sequence>
<proteinExistence type="predicted"/>
<dbReference type="InterPro" id="IPR016181">
    <property type="entry name" value="Acyl_CoA_acyltransferase"/>
</dbReference>
<gene>
    <name evidence="4" type="ORF">AM231_14725</name>
</gene>
<dbReference type="InterPro" id="IPR008125">
    <property type="entry name" value="Streptothricin_AcTrfase"/>
</dbReference>
<evidence type="ECO:0000256" key="2">
    <source>
        <dbReference type="ARBA" id="ARBA00023315"/>
    </source>
</evidence>
<dbReference type="CDD" id="cd04301">
    <property type="entry name" value="NAT_SF"/>
    <property type="match status" value="1"/>
</dbReference>
<evidence type="ECO:0000256" key="1">
    <source>
        <dbReference type="ARBA" id="ARBA00022679"/>
    </source>
</evidence>
<feature type="domain" description="N-acetyltransferase" evidence="3">
    <location>
        <begin position="21"/>
        <end position="173"/>
    </location>
</feature>
<dbReference type="GO" id="GO:0016747">
    <property type="term" value="F:acyltransferase activity, transferring groups other than amino-acyl groups"/>
    <property type="evidence" value="ECO:0007669"/>
    <property type="project" value="InterPro"/>
</dbReference>
<dbReference type="PANTHER" id="PTHR42919:SF8">
    <property type="entry name" value="N-ALPHA-ACETYLTRANSFERASE 50"/>
    <property type="match status" value="1"/>
</dbReference>